<organism evidence="1 2">
    <name type="scientific">Laspinema olomoucense D3b</name>
    <dbReference type="NCBI Taxonomy" id="2953688"/>
    <lineage>
        <taxon>Bacteria</taxon>
        <taxon>Bacillati</taxon>
        <taxon>Cyanobacteriota</taxon>
        <taxon>Cyanophyceae</taxon>
        <taxon>Oscillatoriophycideae</taxon>
        <taxon>Oscillatoriales</taxon>
        <taxon>Laspinemataceae</taxon>
        <taxon>Laspinema</taxon>
        <taxon>Laspinema olomoucense</taxon>
    </lineage>
</organism>
<keyword evidence="2" id="KW-1185">Reference proteome</keyword>
<accession>A0ABT2N4G3</accession>
<reference evidence="1 2" key="1">
    <citation type="journal article" date="2022" name="Front. Microbiol.">
        <title>High genomic differentiation and limited gene flow indicate recent cryptic speciation within the genus Laspinema (cyanobacteria).</title>
        <authorList>
            <person name="Stanojkovic A."/>
            <person name="Skoupy S."/>
            <person name="Skaloud P."/>
            <person name="Dvorak P."/>
        </authorList>
    </citation>
    <scope>NUCLEOTIDE SEQUENCE [LARGE SCALE GENOMIC DNA]</scope>
    <source>
        <strain evidence="1 2">D3b</strain>
    </source>
</reference>
<dbReference type="Proteomes" id="UP001525961">
    <property type="component" value="Unassembled WGS sequence"/>
</dbReference>
<name>A0ABT2N4G3_9CYAN</name>
<protein>
    <submittedName>
        <fullName evidence="1">Uncharacterized protein</fullName>
    </submittedName>
</protein>
<gene>
    <name evidence="1" type="ORF">NG792_07645</name>
</gene>
<dbReference type="EMBL" id="JAMXFA010000008">
    <property type="protein sequence ID" value="MCT7977573.1"/>
    <property type="molecule type" value="Genomic_DNA"/>
</dbReference>
<sequence length="90" mass="10319">MSTIFTFHNIEITGEDTPIGFCYDLGPLAKGLEITVQQLKQAIFDTNSELHQERVLYTDLSDALFWLTEKHDNDRADELIRQLVTDALYA</sequence>
<evidence type="ECO:0000313" key="2">
    <source>
        <dbReference type="Proteomes" id="UP001525961"/>
    </source>
</evidence>
<evidence type="ECO:0000313" key="1">
    <source>
        <dbReference type="EMBL" id="MCT7977573.1"/>
    </source>
</evidence>
<dbReference type="RefSeq" id="WP_261235034.1">
    <property type="nucleotide sequence ID" value="NZ_JAMXFA010000008.1"/>
</dbReference>
<comment type="caution">
    <text evidence="1">The sequence shown here is derived from an EMBL/GenBank/DDBJ whole genome shotgun (WGS) entry which is preliminary data.</text>
</comment>
<proteinExistence type="predicted"/>